<dbReference type="InterPro" id="IPR001130">
    <property type="entry name" value="TatD-like"/>
</dbReference>
<dbReference type="RefSeq" id="WP_382387340.1">
    <property type="nucleotide sequence ID" value="NZ_JBHLWI010000027.1"/>
</dbReference>
<dbReference type="Gene3D" id="3.20.20.140">
    <property type="entry name" value="Metal-dependent hydrolases"/>
    <property type="match status" value="1"/>
</dbReference>
<proteinExistence type="predicted"/>
<dbReference type="EMBL" id="JBHLWI010000027">
    <property type="protein sequence ID" value="MFC0262884.1"/>
    <property type="molecule type" value="Genomic_DNA"/>
</dbReference>
<sequence>MFFLDIHTHSIGKQNSILSRRPEETIPSQSFSLGIHPWYLKTDWADLINIIEQNIHHPHLQAIGECGFDLLKGPEENLQLEVFAAQAKIAKKHGLPVILHCVKGLHLLQAFLKRNPESPAIIWHGYNQKPEVAKNLLARPVYFSFGEALMKEGSNAQKFIRECPLDRIFFETDTSDVEISSIYKQASVILGLSIEELVFVVRDNWNHISKRKLNEG</sequence>
<reference evidence="1 2" key="1">
    <citation type="submission" date="2024-09" db="EMBL/GenBank/DDBJ databases">
        <authorList>
            <person name="Sun Q."/>
            <person name="Mori K."/>
        </authorList>
    </citation>
    <scope>NUCLEOTIDE SEQUENCE [LARGE SCALE GENOMIC DNA]</scope>
    <source>
        <strain evidence="1 2">CCM 7650</strain>
    </source>
</reference>
<dbReference type="Proteomes" id="UP001589797">
    <property type="component" value="Unassembled WGS sequence"/>
</dbReference>
<name>A0ABV6FTF8_9BACT</name>
<dbReference type="GO" id="GO:0016787">
    <property type="term" value="F:hydrolase activity"/>
    <property type="evidence" value="ECO:0007669"/>
    <property type="project" value="UniProtKB-KW"/>
</dbReference>
<organism evidence="1 2">
    <name type="scientific">Fontibacter flavus</name>
    <dbReference type="NCBI Taxonomy" id="654838"/>
    <lineage>
        <taxon>Bacteria</taxon>
        <taxon>Pseudomonadati</taxon>
        <taxon>Bacteroidota</taxon>
        <taxon>Cytophagia</taxon>
        <taxon>Cytophagales</taxon>
        <taxon>Cyclobacteriaceae</taxon>
        <taxon>Fontibacter</taxon>
    </lineage>
</organism>
<comment type="caution">
    <text evidence="1">The sequence shown here is derived from an EMBL/GenBank/DDBJ whole genome shotgun (WGS) entry which is preliminary data.</text>
</comment>
<gene>
    <name evidence="1" type="ORF">ACFFIP_09335</name>
</gene>
<dbReference type="PANTHER" id="PTHR47176">
    <property type="entry name" value="OSJNBA0020J04.13 PROTEIN"/>
    <property type="match status" value="1"/>
</dbReference>
<dbReference type="InterPro" id="IPR032466">
    <property type="entry name" value="Metal_Hydrolase"/>
</dbReference>
<accession>A0ABV6FTF8</accession>
<protein>
    <submittedName>
        <fullName evidence="1">TatD family hydrolase</fullName>
    </submittedName>
</protein>
<dbReference type="Pfam" id="PF01026">
    <property type="entry name" value="TatD_DNase"/>
    <property type="match status" value="1"/>
</dbReference>
<keyword evidence="2" id="KW-1185">Reference proteome</keyword>
<dbReference type="PANTHER" id="PTHR47176:SF1">
    <property type="entry name" value="OS04G0577500 PROTEIN"/>
    <property type="match status" value="1"/>
</dbReference>
<evidence type="ECO:0000313" key="1">
    <source>
        <dbReference type="EMBL" id="MFC0262884.1"/>
    </source>
</evidence>
<dbReference type="SUPFAM" id="SSF51556">
    <property type="entry name" value="Metallo-dependent hydrolases"/>
    <property type="match status" value="1"/>
</dbReference>
<keyword evidence="1" id="KW-0378">Hydrolase</keyword>
<evidence type="ECO:0000313" key="2">
    <source>
        <dbReference type="Proteomes" id="UP001589797"/>
    </source>
</evidence>